<feature type="compositionally biased region" description="Polar residues" evidence="5">
    <location>
        <begin position="132"/>
        <end position="145"/>
    </location>
</feature>
<dbReference type="PANTHER" id="PTHR12802">
    <property type="entry name" value="SWI/SNF COMPLEX-RELATED"/>
    <property type="match status" value="1"/>
</dbReference>
<dbReference type="Pfam" id="PF00249">
    <property type="entry name" value="Myb_DNA-binding"/>
    <property type="match status" value="1"/>
</dbReference>
<dbReference type="InterPro" id="IPR001005">
    <property type="entry name" value="SANT/Myb"/>
</dbReference>
<name>A0AAW1SYW8_9CHLO</name>
<protein>
    <submittedName>
        <fullName evidence="9">Uncharacterized protein</fullName>
    </submittedName>
</protein>
<sequence length="368" mass="39967">MASQALDLAVKEEGNRFRKPYVVRKSREKWSLDEHCRFIEAVSRFGRQWTAIVEFIGTRSVAQVRSHAQKHFLKLQHQGRADAVPPPRPKRRSAKPYPVQYKDEAQATQSLVNQPPLATSCSADLGRGNSSGGHESNADSSTSPLPGQEESSEASVELSARPQAILDVQASCPGSCTLSSISALSDVGKLYQALDVVLQRPEAPSQHSKFDLEYSSQRATLVARLNQLRTQLDHQGSRTAPGCPNAFGMPYSWSQTSHHHLAFQSEIGLHEVTAPGQHGNLPASTGDISPGPGPAQESNAHKNCSMLRPFSFSHGLDLEGISPWTLDDAAEDFSAWNDGYCSNDSIDPIFDPTAWLQLSSSPATASLS</sequence>
<dbReference type="AlphaFoldDB" id="A0AAW1SYW8"/>
<dbReference type="PROSITE" id="PS51294">
    <property type="entry name" value="HTH_MYB"/>
    <property type="match status" value="1"/>
</dbReference>
<comment type="caution">
    <text evidence="9">The sequence shown here is derived from an EMBL/GenBank/DDBJ whole genome shotgun (WGS) entry which is preliminary data.</text>
</comment>
<evidence type="ECO:0000256" key="3">
    <source>
        <dbReference type="ARBA" id="ARBA00023163"/>
    </source>
</evidence>
<evidence type="ECO:0000259" key="8">
    <source>
        <dbReference type="PROSITE" id="PS51294"/>
    </source>
</evidence>
<organism evidence="9 10">
    <name type="scientific">Apatococcus fuscideae</name>
    <dbReference type="NCBI Taxonomy" id="2026836"/>
    <lineage>
        <taxon>Eukaryota</taxon>
        <taxon>Viridiplantae</taxon>
        <taxon>Chlorophyta</taxon>
        <taxon>core chlorophytes</taxon>
        <taxon>Trebouxiophyceae</taxon>
        <taxon>Chlorellales</taxon>
        <taxon>Chlorellaceae</taxon>
        <taxon>Apatococcus</taxon>
    </lineage>
</organism>
<dbReference type="PROSITE" id="PS50090">
    <property type="entry name" value="MYB_LIKE"/>
    <property type="match status" value="1"/>
</dbReference>
<feature type="compositionally biased region" description="Polar residues" evidence="5">
    <location>
        <begin position="109"/>
        <end position="122"/>
    </location>
</feature>
<keyword evidence="10" id="KW-1185">Reference proteome</keyword>
<evidence type="ECO:0000313" key="9">
    <source>
        <dbReference type="EMBL" id="KAK9861676.1"/>
    </source>
</evidence>
<evidence type="ECO:0000256" key="1">
    <source>
        <dbReference type="ARBA" id="ARBA00023015"/>
    </source>
</evidence>
<dbReference type="SMART" id="SM00717">
    <property type="entry name" value="SANT"/>
    <property type="match status" value="1"/>
</dbReference>
<feature type="region of interest" description="Disordered" evidence="5">
    <location>
        <begin position="73"/>
        <end position="96"/>
    </location>
</feature>
<reference evidence="9 10" key="1">
    <citation type="journal article" date="2024" name="Nat. Commun.">
        <title>Phylogenomics reveals the evolutionary origins of lichenization in chlorophyte algae.</title>
        <authorList>
            <person name="Puginier C."/>
            <person name="Libourel C."/>
            <person name="Otte J."/>
            <person name="Skaloud P."/>
            <person name="Haon M."/>
            <person name="Grisel S."/>
            <person name="Petersen M."/>
            <person name="Berrin J.G."/>
            <person name="Delaux P.M."/>
            <person name="Dal Grande F."/>
            <person name="Keller J."/>
        </authorList>
    </citation>
    <scope>NUCLEOTIDE SEQUENCE [LARGE SCALE GENOMIC DNA]</scope>
    <source>
        <strain evidence="9 10">SAG 2523</strain>
    </source>
</reference>
<dbReference type="Gene3D" id="1.10.10.60">
    <property type="entry name" value="Homeodomain-like"/>
    <property type="match status" value="1"/>
</dbReference>
<keyword evidence="2" id="KW-0238">DNA-binding</keyword>
<feature type="domain" description="Myb-like" evidence="6">
    <location>
        <begin position="22"/>
        <end position="72"/>
    </location>
</feature>
<keyword evidence="3" id="KW-0804">Transcription</keyword>
<dbReference type="InterPro" id="IPR006447">
    <property type="entry name" value="Myb_dom_plants"/>
</dbReference>
<keyword evidence="1" id="KW-0805">Transcription regulation</keyword>
<dbReference type="InterPro" id="IPR009057">
    <property type="entry name" value="Homeodomain-like_sf"/>
</dbReference>
<feature type="region of interest" description="Disordered" evidence="5">
    <location>
        <begin position="109"/>
        <end position="159"/>
    </location>
</feature>
<evidence type="ECO:0000313" key="10">
    <source>
        <dbReference type="Proteomes" id="UP001485043"/>
    </source>
</evidence>
<dbReference type="CDD" id="cd00167">
    <property type="entry name" value="SANT"/>
    <property type="match status" value="1"/>
</dbReference>
<gene>
    <name evidence="9" type="ORF">WJX84_011792</name>
</gene>
<proteinExistence type="predicted"/>
<dbReference type="SUPFAM" id="SSF46689">
    <property type="entry name" value="Homeodomain-like"/>
    <property type="match status" value="1"/>
</dbReference>
<accession>A0AAW1SYW8</accession>
<dbReference type="InterPro" id="IPR017884">
    <property type="entry name" value="SANT_dom"/>
</dbReference>
<dbReference type="Proteomes" id="UP001485043">
    <property type="component" value="Unassembled WGS sequence"/>
</dbReference>
<dbReference type="EMBL" id="JALJOV010000718">
    <property type="protein sequence ID" value="KAK9861676.1"/>
    <property type="molecule type" value="Genomic_DNA"/>
</dbReference>
<evidence type="ECO:0000259" key="7">
    <source>
        <dbReference type="PROSITE" id="PS51293"/>
    </source>
</evidence>
<evidence type="ECO:0000256" key="4">
    <source>
        <dbReference type="ARBA" id="ARBA00023242"/>
    </source>
</evidence>
<evidence type="ECO:0000259" key="6">
    <source>
        <dbReference type="PROSITE" id="PS50090"/>
    </source>
</evidence>
<keyword evidence="4" id="KW-0539">Nucleus</keyword>
<dbReference type="PROSITE" id="PS51293">
    <property type="entry name" value="SANT"/>
    <property type="match status" value="1"/>
</dbReference>
<evidence type="ECO:0000256" key="2">
    <source>
        <dbReference type="ARBA" id="ARBA00023125"/>
    </source>
</evidence>
<evidence type="ECO:0000256" key="5">
    <source>
        <dbReference type="SAM" id="MobiDB-lite"/>
    </source>
</evidence>
<feature type="domain" description="SANT" evidence="7">
    <location>
        <begin position="25"/>
        <end position="76"/>
    </location>
</feature>
<feature type="domain" description="HTH myb-type" evidence="8">
    <location>
        <begin position="24"/>
        <end position="76"/>
    </location>
</feature>
<dbReference type="InterPro" id="IPR017930">
    <property type="entry name" value="Myb_dom"/>
</dbReference>
<dbReference type="NCBIfam" id="TIGR01557">
    <property type="entry name" value="myb_SHAQKYF"/>
    <property type="match status" value="1"/>
</dbReference>
<dbReference type="PANTHER" id="PTHR12802:SF155">
    <property type="entry name" value="DEUBIQUITINASE MYSM1"/>
    <property type="match status" value="1"/>
</dbReference>
<dbReference type="GO" id="GO:0003677">
    <property type="term" value="F:DNA binding"/>
    <property type="evidence" value="ECO:0007669"/>
    <property type="project" value="UniProtKB-KW"/>
</dbReference>